<accession>M2MB28</accession>
<feature type="compositionally biased region" description="Polar residues" evidence="1">
    <location>
        <begin position="82"/>
        <end position="110"/>
    </location>
</feature>
<proteinExistence type="predicted"/>
<feature type="signal peptide" evidence="2">
    <location>
        <begin position="1"/>
        <end position="16"/>
    </location>
</feature>
<feature type="region of interest" description="Disordered" evidence="1">
    <location>
        <begin position="866"/>
        <end position="964"/>
    </location>
</feature>
<keyword evidence="4" id="KW-1185">Reference proteome</keyword>
<reference evidence="3 4" key="1">
    <citation type="journal article" date="2012" name="PLoS Pathog.">
        <title>Diverse lifestyles and strategies of plant pathogenesis encoded in the genomes of eighteen Dothideomycetes fungi.</title>
        <authorList>
            <person name="Ohm R.A."/>
            <person name="Feau N."/>
            <person name="Henrissat B."/>
            <person name="Schoch C.L."/>
            <person name="Horwitz B.A."/>
            <person name="Barry K.W."/>
            <person name="Condon B.J."/>
            <person name="Copeland A.C."/>
            <person name="Dhillon B."/>
            <person name="Glaser F."/>
            <person name="Hesse C.N."/>
            <person name="Kosti I."/>
            <person name="LaButti K."/>
            <person name="Lindquist E.A."/>
            <person name="Lucas S."/>
            <person name="Salamov A.A."/>
            <person name="Bradshaw R.E."/>
            <person name="Ciuffetti L."/>
            <person name="Hamelin R.C."/>
            <person name="Kema G.H.J."/>
            <person name="Lawrence C."/>
            <person name="Scott J.A."/>
            <person name="Spatafora J.W."/>
            <person name="Turgeon B.G."/>
            <person name="de Wit P.J.G.M."/>
            <person name="Zhong S."/>
            <person name="Goodwin S.B."/>
            <person name="Grigoriev I.V."/>
        </authorList>
    </citation>
    <scope>NUCLEOTIDE SEQUENCE [LARGE SCALE GENOMIC DNA]</scope>
    <source>
        <strain evidence="3 4">UAMH 10762</strain>
    </source>
</reference>
<sequence length="1284" mass="127299">MTVVTYLLFWAAFSAAQSGLFYNVTFTNSTSAAVSFSNHLSDSSSSAISVTSTSTETSDSSTAISDTSITVSRSSTSASIVPGSQNPNASGAPSLSNEATSSTISANFAASPTSSTPSTSSPSSCPGTTTESTPNPSTGIGDYVFFGIGSLSGTGSSPGSSTEGSVSRSAVLNNTSTTAPSSLMYSLDVLNITSANAPANSTSNATSPVPAAFNFSAAGNGTNDLLTTNSSNGTSVSVTVVSINTTFANATSTSPGASATALSAPECVEGASYVDDNGAVWSMLCNTSSSAAILSVSVHTSSDFTVCFALCDSNPGCIYFEYGIVFLSYYGCVLKTTMGDRIPNPGFTAAVLSSALFPATNQTIVSNSSDMVLSPFNTSTSSLNSTSTIASLNWSLPANGSGSAYASACQTLQVAWTSLLNAVPFSYAPSIAYLTYTNWTAQTTTLGGCDSWTRLVGEFTPIGSGFTSTTIWEAVSTLPAQPSPPCSVNPSDCGLLWSNYNNYATSWGSAQSAAETVIALAPSATAVTIGDATTSFGTTRLTTPPVISFNGTDYSGLVTSYSTVYGSPGTSLRYQTYYELPQGNLFENGTLTCAASVVSWASDYSNYPYCSEPATMSGCGQCTIYGGTVQLLYFPVTTNVSRDMCATAPPSPTTCPLGHTTAPYTPAPLNRGGTCEALIPCPYATTNTTTTDSGPYIVSEGMTYYENRAYISLQTAYASNSCGRLGTAQSGRILTVASNQVYSLERSMWSCADYGYAFSFADLLPNVPYSAYNLANPGLQPYDEFDNVGCQPLNDPGFLYPNWMNLDFVNGLQLRSYQPCDTLADQAYRPTLVVPTQIRALDPAWASCAVALEGLYDPPKALQEATTADGVSNPGIQSSTAATPGSAATSGPQATAATITAAASAQADSDPVPTSSNTGEQASAQASPSIGTQPTAQPSSPAGTQAVAQGSSSPDSQASAQAASSVADNDVAGVIASLLAGSATTAGAAASPANSDSSNSAANSAGGAIASLLANSGSTSTSETGSSGAGSGGSDDSGSRLSGSSQIGSSLPAASSVASSGSNGPGSGSGTSDSGSSGSGSTGSDSGSSGSGLSGSGSLGSESSDTDSGAGFTDSGSSGSGSDSSAATPSGSTSGSGSASGDSPENPSSANGQATVVTVIGSSTTVALSQIAGSSNVVVLDGTTVSVVSDPTAINSITLSSAQSSGGTAIAGGGVSSIVQAAFAQPTVGNAASDSAVTGAVISLGSSSSLNAVITVVNGATAVVIGDSTLAEGAVATIGVQTPS</sequence>
<dbReference type="Proteomes" id="UP000011761">
    <property type="component" value="Unassembled WGS sequence"/>
</dbReference>
<organism evidence="3 4">
    <name type="scientific">Baudoinia panamericana (strain UAMH 10762)</name>
    <name type="common">Angels' share fungus</name>
    <name type="synonym">Baudoinia compniacensis (strain UAMH 10762)</name>
    <dbReference type="NCBI Taxonomy" id="717646"/>
    <lineage>
        <taxon>Eukaryota</taxon>
        <taxon>Fungi</taxon>
        <taxon>Dikarya</taxon>
        <taxon>Ascomycota</taxon>
        <taxon>Pezizomycotina</taxon>
        <taxon>Dothideomycetes</taxon>
        <taxon>Dothideomycetidae</taxon>
        <taxon>Mycosphaerellales</taxon>
        <taxon>Teratosphaeriaceae</taxon>
        <taxon>Baudoinia</taxon>
    </lineage>
</organism>
<dbReference type="RefSeq" id="XP_007679720.1">
    <property type="nucleotide sequence ID" value="XM_007681530.1"/>
</dbReference>
<evidence type="ECO:0000313" key="4">
    <source>
        <dbReference type="Proteomes" id="UP000011761"/>
    </source>
</evidence>
<evidence type="ECO:0000256" key="1">
    <source>
        <dbReference type="SAM" id="MobiDB-lite"/>
    </source>
</evidence>
<name>M2MB28_BAUPA</name>
<evidence type="ECO:0000313" key="3">
    <source>
        <dbReference type="EMBL" id="EMC93681.1"/>
    </source>
</evidence>
<feature type="compositionally biased region" description="Gly residues" evidence="1">
    <location>
        <begin position="1089"/>
        <end position="1098"/>
    </location>
</feature>
<dbReference type="GeneID" id="19110259"/>
<evidence type="ECO:0000256" key="2">
    <source>
        <dbReference type="SAM" id="SignalP"/>
    </source>
</evidence>
<dbReference type="HOGENOM" id="CLU_262807_0_0_1"/>
<feature type="region of interest" description="Disordered" evidence="1">
    <location>
        <begin position="75"/>
        <end position="139"/>
    </location>
</feature>
<evidence type="ECO:0008006" key="5">
    <source>
        <dbReference type="Google" id="ProtNLM"/>
    </source>
</evidence>
<feature type="compositionally biased region" description="Low complexity" evidence="1">
    <location>
        <begin position="1099"/>
        <end position="1143"/>
    </location>
</feature>
<feature type="compositionally biased region" description="Low complexity" evidence="1">
    <location>
        <begin position="878"/>
        <end position="910"/>
    </location>
</feature>
<feature type="compositionally biased region" description="Polar residues" evidence="1">
    <location>
        <begin position="866"/>
        <end position="877"/>
    </location>
</feature>
<feature type="compositionally biased region" description="Low complexity" evidence="1">
    <location>
        <begin position="1036"/>
        <end position="1062"/>
    </location>
</feature>
<feature type="compositionally biased region" description="Low complexity" evidence="1">
    <location>
        <begin position="111"/>
        <end position="134"/>
    </location>
</feature>
<feature type="compositionally biased region" description="Low complexity" evidence="1">
    <location>
        <begin position="1015"/>
        <end position="1026"/>
    </location>
</feature>
<gene>
    <name evidence="3" type="ORF">BAUCODRAFT_250812</name>
</gene>
<dbReference type="eggNOG" id="ENOG502T2ZC">
    <property type="taxonomic scope" value="Eukaryota"/>
</dbReference>
<dbReference type="KEGG" id="bcom:BAUCODRAFT_250812"/>
<dbReference type="OrthoDB" id="3944128at2759"/>
<feature type="region of interest" description="Disordered" evidence="1">
    <location>
        <begin position="1015"/>
        <end position="1151"/>
    </location>
</feature>
<protein>
    <recommendedName>
        <fullName evidence="5">Apple domain-containing protein</fullName>
    </recommendedName>
</protein>
<dbReference type="EMBL" id="KB445560">
    <property type="protein sequence ID" value="EMC93681.1"/>
    <property type="molecule type" value="Genomic_DNA"/>
</dbReference>
<feature type="compositionally biased region" description="Polar residues" evidence="1">
    <location>
        <begin position="912"/>
        <end position="947"/>
    </location>
</feature>
<keyword evidence="2" id="KW-0732">Signal</keyword>
<feature type="chain" id="PRO_5004021107" description="Apple domain-containing protein" evidence="2">
    <location>
        <begin position="17"/>
        <end position="1284"/>
    </location>
</feature>
<feature type="compositionally biased region" description="Low complexity" evidence="1">
    <location>
        <begin position="948"/>
        <end position="964"/>
    </location>
</feature>